<reference evidence="3" key="1">
    <citation type="submission" date="2015-08" db="EMBL/GenBank/DDBJ databases">
        <title>Complete DNA Sequence of Pseudomonas syringae pv. actinidiae, the Causal Agent of Kiwifruit Canker Disease.</title>
        <authorList>
            <person name="Rikkerink E.H.A."/>
            <person name="Fineran P.C."/>
        </authorList>
    </citation>
    <scope>NUCLEOTIDE SEQUENCE</scope>
    <source>
        <strain evidence="3">SkMP5</strain>
    </source>
</reference>
<keyword evidence="2" id="KW-1133">Transmembrane helix</keyword>
<evidence type="ECO:0000313" key="3">
    <source>
        <dbReference type="EMBL" id="GAP66839.1"/>
    </source>
</evidence>
<protein>
    <submittedName>
        <fullName evidence="3">Uncharacterized protein</fullName>
    </submittedName>
</protein>
<accession>A0A0K8QPL7</accession>
<evidence type="ECO:0000313" key="4">
    <source>
        <dbReference type="Proteomes" id="UP000253740"/>
    </source>
</evidence>
<proteinExistence type="predicted"/>
<organism evidence="3">
    <name type="scientific">Mizugakiibacter sediminis</name>
    <dbReference type="NCBI Taxonomy" id="1475481"/>
    <lineage>
        <taxon>Bacteria</taxon>
        <taxon>Pseudomonadati</taxon>
        <taxon>Pseudomonadota</taxon>
        <taxon>Gammaproteobacteria</taxon>
        <taxon>Lysobacterales</taxon>
        <taxon>Rhodanobacteraceae</taxon>
        <taxon>Mizugakiibacter</taxon>
    </lineage>
</organism>
<dbReference type="STRING" id="1475481.GCA_000953855_02203"/>
<feature type="transmembrane region" description="Helical" evidence="2">
    <location>
        <begin position="43"/>
        <end position="67"/>
    </location>
</feature>
<keyword evidence="4" id="KW-1185">Reference proteome</keyword>
<dbReference type="EMBL" id="DF970238">
    <property type="protein sequence ID" value="GAP66839.1"/>
    <property type="molecule type" value="Genomic_DNA"/>
</dbReference>
<evidence type="ECO:0000256" key="1">
    <source>
        <dbReference type="SAM" id="Coils"/>
    </source>
</evidence>
<keyword evidence="2" id="KW-0812">Transmembrane</keyword>
<name>A0A0K8QPL7_9GAMM</name>
<dbReference type="AlphaFoldDB" id="A0A0K8QPL7"/>
<keyword evidence="1" id="KW-0175">Coiled coil</keyword>
<keyword evidence="2" id="KW-0472">Membrane</keyword>
<evidence type="ECO:0000256" key="2">
    <source>
        <dbReference type="SAM" id="Phobius"/>
    </source>
</evidence>
<sequence length="72" mass="7936">MTDMERTVGQLEGRVGSIEDRLERIEDKLDSVVNAVQRARGGWWTLMVVGSAAGTLGALLATWWGYFTGGHR</sequence>
<feature type="coiled-coil region" evidence="1">
    <location>
        <begin position="8"/>
        <end position="35"/>
    </location>
</feature>
<gene>
    <name evidence="3" type="ORF">MBSD_n2154</name>
</gene>
<dbReference type="Proteomes" id="UP000253740">
    <property type="component" value="Unassembled WGS sequence"/>
</dbReference>